<evidence type="ECO:0000256" key="3">
    <source>
        <dbReference type="ARBA" id="ARBA00012438"/>
    </source>
</evidence>
<evidence type="ECO:0000256" key="9">
    <source>
        <dbReference type="ARBA" id="ARBA00022777"/>
    </source>
</evidence>
<evidence type="ECO:0000256" key="7">
    <source>
        <dbReference type="ARBA" id="ARBA00022692"/>
    </source>
</evidence>
<comment type="subcellular location">
    <subcellularLocation>
        <location evidence="2">Cell membrane</location>
        <topology evidence="2">Multi-pass membrane protein</topology>
    </subcellularLocation>
</comment>
<sequence length="531" mass="59174">MRLTNLRIQWKITFLSFGIVLFSLLLGGIILLGSTIRLQENAIADRLLITGRTVAELPEIRQHLTEPEGWKAANPVVERIRIINDATYIVVLDRNRVRFSHPVEARLGTKAEEAGMEAAFAEHTYTSRAKGELGTAVQAFVPVMNEEHQQIGVVLAGRVLPGLAETIRKQRGYAYVTLLLSLLFGVWGSWNLAKHIKRQMLNLEPQEIARLLLERTAAFHSMNEGVIAMDSRGILTIFNEKAKQLFGITGDVLGRPAEEVVPGMRLSDILKQEQPMHNEELHVGEALIWTSRVPVKLNGRTVGALAVFQDRTEVTRMAEELTGVREFVDALRVQNHEHSNKLHTIAGLLQLGRQDRALDYLFETAEHQEELTRFLTGRIHDPSLSGLILGKIGRGRELGIEVAVDRRSRLERFPEQMDRHDFVLILGNLIENAFDALQAVSREPKRVEISIEQDEEVLSLLVEDNGAGMDEETRRRMLEPGFSTKGGQGRGIGLGLVARIVAKGGGELACDSAPGEGTSFVITFPMRRGEL</sequence>
<dbReference type="InterPro" id="IPR035965">
    <property type="entry name" value="PAS-like_dom_sf"/>
</dbReference>
<dbReference type="PROSITE" id="PS50109">
    <property type="entry name" value="HIS_KIN"/>
    <property type="match status" value="1"/>
</dbReference>
<dbReference type="KEGG" id="paun:MJA45_25190"/>
<evidence type="ECO:0000256" key="14">
    <source>
        <dbReference type="SAM" id="Phobius"/>
    </source>
</evidence>
<dbReference type="InterPro" id="IPR039506">
    <property type="entry name" value="SPOB_a"/>
</dbReference>
<keyword evidence="12" id="KW-0902">Two-component regulatory system</keyword>
<evidence type="ECO:0000259" key="15">
    <source>
        <dbReference type="PROSITE" id="PS50109"/>
    </source>
</evidence>
<evidence type="ECO:0000313" key="16">
    <source>
        <dbReference type="EMBL" id="WNQ10877.1"/>
    </source>
</evidence>
<dbReference type="RefSeq" id="WP_315604651.1">
    <property type="nucleotide sequence ID" value="NZ_CP130318.1"/>
</dbReference>
<dbReference type="SUPFAM" id="SSF103190">
    <property type="entry name" value="Sensory domain-like"/>
    <property type="match status" value="1"/>
</dbReference>
<dbReference type="InterPro" id="IPR005467">
    <property type="entry name" value="His_kinase_dom"/>
</dbReference>
<dbReference type="GO" id="GO:0005524">
    <property type="term" value="F:ATP binding"/>
    <property type="evidence" value="ECO:0007669"/>
    <property type="project" value="UniProtKB-KW"/>
</dbReference>
<keyword evidence="10" id="KW-0067">ATP-binding</keyword>
<evidence type="ECO:0000313" key="17">
    <source>
        <dbReference type="Proteomes" id="UP001305702"/>
    </source>
</evidence>
<protein>
    <recommendedName>
        <fullName evidence="3">histidine kinase</fullName>
        <ecNumber evidence="3">2.7.13.3</ecNumber>
    </recommendedName>
</protein>
<dbReference type="Pfam" id="PF17203">
    <property type="entry name" value="sCache_3_2"/>
    <property type="match status" value="1"/>
</dbReference>
<evidence type="ECO:0000256" key="6">
    <source>
        <dbReference type="ARBA" id="ARBA00022679"/>
    </source>
</evidence>
<dbReference type="PANTHER" id="PTHR43547">
    <property type="entry name" value="TWO-COMPONENT HISTIDINE KINASE"/>
    <property type="match status" value="1"/>
</dbReference>
<dbReference type="PRINTS" id="PR00344">
    <property type="entry name" value="BCTRLSENSOR"/>
</dbReference>
<dbReference type="GO" id="GO:0005886">
    <property type="term" value="C:plasma membrane"/>
    <property type="evidence" value="ECO:0007669"/>
    <property type="project" value="UniProtKB-SubCell"/>
</dbReference>
<evidence type="ECO:0000256" key="5">
    <source>
        <dbReference type="ARBA" id="ARBA00022553"/>
    </source>
</evidence>
<dbReference type="PANTHER" id="PTHR43547:SF10">
    <property type="entry name" value="SENSOR HISTIDINE KINASE DCUS"/>
    <property type="match status" value="1"/>
</dbReference>
<reference evidence="16 17" key="1">
    <citation type="submission" date="2022-02" db="EMBL/GenBank/DDBJ databases">
        <title>Paenibacillus sp. MBLB1776 Whole Genome Shotgun Sequencing.</title>
        <authorList>
            <person name="Hwang C.Y."/>
            <person name="Cho E.-S."/>
            <person name="Seo M.-J."/>
        </authorList>
    </citation>
    <scope>NUCLEOTIDE SEQUENCE [LARGE SCALE GENOMIC DNA]</scope>
    <source>
        <strain evidence="16 17">MBLB1776</strain>
    </source>
</reference>
<dbReference type="GO" id="GO:0000155">
    <property type="term" value="F:phosphorelay sensor kinase activity"/>
    <property type="evidence" value="ECO:0007669"/>
    <property type="project" value="InterPro"/>
</dbReference>
<dbReference type="SUPFAM" id="SSF55874">
    <property type="entry name" value="ATPase domain of HSP90 chaperone/DNA topoisomerase II/histidine kinase"/>
    <property type="match status" value="1"/>
</dbReference>
<dbReference type="Gene3D" id="3.30.565.10">
    <property type="entry name" value="Histidine kinase-like ATPase, C-terminal domain"/>
    <property type="match status" value="1"/>
</dbReference>
<dbReference type="Gene3D" id="3.30.450.20">
    <property type="entry name" value="PAS domain"/>
    <property type="match status" value="2"/>
</dbReference>
<evidence type="ECO:0000256" key="4">
    <source>
        <dbReference type="ARBA" id="ARBA00022475"/>
    </source>
</evidence>
<keyword evidence="17" id="KW-1185">Reference proteome</keyword>
<evidence type="ECO:0000256" key="13">
    <source>
        <dbReference type="ARBA" id="ARBA00023136"/>
    </source>
</evidence>
<gene>
    <name evidence="16" type="ORF">MJA45_25190</name>
</gene>
<keyword evidence="13 14" id="KW-0472">Membrane</keyword>
<dbReference type="InterPro" id="IPR004358">
    <property type="entry name" value="Sig_transdc_His_kin-like_C"/>
</dbReference>
<dbReference type="SMART" id="SM00387">
    <property type="entry name" value="HATPase_c"/>
    <property type="match status" value="1"/>
</dbReference>
<dbReference type="EMBL" id="CP130318">
    <property type="protein sequence ID" value="WNQ10877.1"/>
    <property type="molecule type" value="Genomic_DNA"/>
</dbReference>
<keyword evidence="6 16" id="KW-0808">Transferase</keyword>
<name>A0AA96LG29_9BACL</name>
<accession>A0AA96LG29</accession>
<dbReference type="Pfam" id="PF14689">
    <property type="entry name" value="SPOB_a"/>
    <property type="match status" value="1"/>
</dbReference>
<keyword evidence="7 14" id="KW-0812">Transmembrane</keyword>
<dbReference type="Pfam" id="PF02518">
    <property type="entry name" value="HATPase_c"/>
    <property type="match status" value="1"/>
</dbReference>
<keyword evidence="4" id="KW-1003">Cell membrane</keyword>
<feature type="transmembrane region" description="Helical" evidence="14">
    <location>
        <begin position="12"/>
        <end position="33"/>
    </location>
</feature>
<dbReference type="AlphaFoldDB" id="A0AA96LG29"/>
<evidence type="ECO:0000256" key="1">
    <source>
        <dbReference type="ARBA" id="ARBA00000085"/>
    </source>
</evidence>
<evidence type="ECO:0000256" key="11">
    <source>
        <dbReference type="ARBA" id="ARBA00022989"/>
    </source>
</evidence>
<evidence type="ECO:0000256" key="10">
    <source>
        <dbReference type="ARBA" id="ARBA00022840"/>
    </source>
</evidence>
<proteinExistence type="predicted"/>
<dbReference type="InterPro" id="IPR029151">
    <property type="entry name" value="Sensor-like_sf"/>
</dbReference>
<keyword evidence="9 16" id="KW-0418">Kinase</keyword>
<evidence type="ECO:0000256" key="8">
    <source>
        <dbReference type="ARBA" id="ARBA00022741"/>
    </source>
</evidence>
<keyword evidence="8" id="KW-0547">Nucleotide-binding</keyword>
<dbReference type="EC" id="2.7.13.3" evidence="3"/>
<feature type="domain" description="Histidine kinase" evidence="15">
    <location>
        <begin position="333"/>
        <end position="528"/>
    </location>
</feature>
<dbReference type="CDD" id="cd00130">
    <property type="entry name" value="PAS"/>
    <property type="match status" value="1"/>
</dbReference>
<comment type="catalytic activity">
    <reaction evidence="1">
        <text>ATP + protein L-histidine = ADP + protein N-phospho-L-histidine.</text>
        <dbReference type="EC" id="2.7.13.3"/>
    </reaction>
</comment>
<dbReference type="InterPro" id="IPR003594">
    <property type="entry name" value="HATPase_dom"/>
</dbReference>
<dbReference type="InterPro" id="IPR016120">
    <property type="entry name" value="Sig_transdc_His_kin_SpoOB"/>
</dbReference>
<dbReference type="InterPro" id="IPR000014">
    <property type="entry name" value="PAS"/>
</dbReference>
<dbReference type="InterPro" id="IPR036890">
    <property type="entry name" value="HATPase_C_sf"/>
</dbReference>
<organism evidence="16 17">
    <name type="scientific">Paenibacillus aurantius</name>
    <dbReference type="NCBI Taxonomy" id="2918900"/>
    <lineage>
        <taxon>Bacteria</taxon>
        <taxon>Bacillati</taxon>
        <taxon>Bacillota</taxon>
        <taxon>Bacilli</taxon>
        <taxon>Bacillales</taxon>
        <taxon>Paenibacillaceae</taxon>
        <taxon>Paenibacillus</taxon>
    </lineage>
</organism>
<evidence type="ECO:0000256" key="2">
    <source>
        <dbReference type="ARBA" id="ARBA00004651"/>
    </source>
</evidence>
<keyword evidence="11 14" id="KW-1133">Transmembrane helix</keyword>
<dbReference type="InterPro" id="IPR033463">
    <property type="entry name" value="sCache_3"/>
</dbReference>
<dbReference type="SUPFAM" id="SSF55785">
    <property type="entry name" value="PYP-like sensor domain (PAS domain)"/>
    <property type="match status" value="1"/>
</dbReference>
<dbReference type="Proteomes" id="UP001305702">
    <property type="component" value="Chromosome"/>
</dbReference>
<dbReference type="SUPFAM" id="SSF55890">
    <property type="entry name" value="Sporulation response regulatory protein Spo0B"/>
    <property type="match status" value="1"/>
</dbReference>
<keyword evidence="5" id="KW-0597">Phosphoprotein</keyword>
<evidence type="ECO:0000256" key="12">
    <source>
        <dbReference type="ARBA" id="ARBA00023012"/>
    </source>
</evidence>
<dbReference type="Gene3D" id="1.10.287.130">
    <property type="match status" value="1"/>
</dbReference>